<feature type="non-terminal residue" evidence="1">
    <location>
        <position position="1"/>
    </location>
</feature>
<organism evidence="1 2">
    <name type="scientific">Dentiscutata heterogama</name>
    <dbReference type="NCBI Taxonomy" id="1316150"/>
    <lineage>
        <taxon>Eukaryota</taxon>
        <taxon>Fungi</taxon>
        <taxon>Fungi incertae sedis</taxon>
        <taxon>Mucoromycota</taxon>
        <taxon>Glomeromycotina</taxon>
        <taxon>Glomeromycetes</taxon>
        <taxon>Diversisporales</taxon>
        <taxon>Gigasporaceae</taxon>
        <taxon>Dentiscutata</taxon>
    </lineage>
</organism>
<protein>
    <submittedName>
        <fullName evidence="1">10234_t:CDS:1</fullName>
    </submittedName>
</protein>
<dbReference type="EMBL" id="CAJVPU010002589">
    <property type="protein sequence ID" value="CAG8503930.1"/>
    <property type="molecule type" value="Genomic_DNA"/>
</dbReference>
<sequence length="53" mass="5926">SGSCNSKCALETAPKFLQVLKKTLASQAKQERTQVYQLLKFFDTAFLLKDCAL</sequence>
<accession>A0ACA9L084</accession>
<comment type="caution">
    <text evidence="1">The sequence shown here is derived from an EMBL/GenBank/DDBJ whole genome shotgun (WGS) entry which is preliminary data.</text>
</comment>
<gene>
    <name evidence="1" type="ORF">DHETER_LOCUS3137</name>
</gene>
<proteinExistence type="predicted"/>
<name>A0ACA9L084_9GLOM</name>
<evidence type="ECO:0000313" key="1">
    <source>
        <dbReference type="EMBL" id="CAG8503930.1"/>
    </source>
</evidence>
<reference evidence="1" key="1">
    <citation type="submission" date="2021-06" db="EMBL/GenBank/DDBJ databases">
        <authorList>
            <person name="Kallberg Y."/>
            <person name="Tangrot J."/>
            <person name="Rosling A."/>
        </authorList>
    </citation>
    <scope>NUCLEOTIDE SEQUENCE</scope>
    <source>
        <strain evidence="1">IL203A</strain>
    </source>
</reference>
<dbReference type="Proteomes" id="UP000789702">
    <property type="component" value="Unassembled WGS sequence"/>
</dbReference>
<evidence type="ECO:0000313" key="2">
    <source>
        <dbReference type="Proteomes" id="UP000789702"/>
    </source>
</evidence>
<keyword evidence="2" id="KW-1185">Reference proteome</keyword>